<feature type="transmembrane region" description="Helical" evidence="3">
    <location>
        <begin position="138"/>
        <end position="158"/>
    </location>
</feature>
<evidence type="ECO:0000313" key="6">
    <source>
        <dbReference type="Proteomes" id="UP000295443"/>
    </source>
</evidence>
<evidence type="ECO:0008006" key="7">
    <source>
        <dbReference type="Google" id="ProtNLM"/>
    </source>
</evidence>
<dbReference type="RefSeq" id="WP_131446817.1">
    <property type="nucleotide sequence ID" value="NZ_SJZB01000033.1"/>
</dbReference>
<dbReference type="OrthoDB" id="8566379at2"/>
<keyword evidence="2" id="KW-0802">TPR repeat</keyword>
<dbReference type="PANTHER" id="PTHR44227:SF3">
    <property type="entry name" value="PROTEIN O-MANNOSYL-TRANSFERASE TMTC4"/>
    <property type="match status" value="1"/>
</dbReference>
<dbReference type="AlphaFoldDB" id="A0A4R1BCG1"/>
<accession>A0A4R1BCG1</accession>
<reference evidence="5 6" key="1">
    <citation type="submission" date="2019-03" db="EMBL/GenBank/DDBJ databases">
        <title>Genome sequence of Thiobacillaceae bacterium LSR1, a sulfur-oxidizing bacterium isolated from freshwater sediment.</title>
        <authorList>
            <person name="Li S."/>
        </authorList>
    </citation>
    <scope>NUCLEOTIDE SEQUENCE [LARGE SCALE GENOMIC DNA]</scope>
    <source>
        <strain evidence="5 6">LSR1</strain>
    </source>
</reference>
<dbReference type="EMBL" id="SJZB01000033">
    <property type="protein sequence ID" value="TCJ14735.1"/>
    <property type="molecule type" value="Genomic_DNA"/>
</dbReference>
<comment type="caution">
    <text evidence="5">The sequence shown here is derived from an EMBL/GenBank/DDBJ whole genome shotgun (WGS) entry which is preliminary data.</text>
</comment>
<dbReference type="Proteomes" id="UP000295443">
    <property type="component" value="Unassembled WGS sequence"/>
</dbReference>
<protein>
    <recommendedName>
        <fullName evidence="7">Tetratricopeptide repeat protein</fullName>
    </recommendedName>
</protein>
<organism evidence="5 6">
    <name type="scientific">Parasulfuritortus cantonensis</name>
    <dbReference type="NCBI Taxonomy" id="2528202"/>
    <lineage>
        <taxon>Bacteria</taxon>
        <taxon>Pseudomonadati</taxon>
        <taxon>Pseudomonadota</taxon>
        <taxon>Betaproteobacteria</taxon>
        <taxon>Nitrosomonadales</taxon>
        <taxon>Thiobacillaceae</taxon>
        <taxon>Parasulfuritortus</taxon>
    </lineage>
</organism>
<dbReference type="InterPro" id="IPR052346">
    <property type="entry name" value="O-mannosyl-transferase_TMTC"/>
</dbReference>
<evidence type="ECO:0000256" key="3">
    <source>
        <dbReference type="SAM" id="Phobius"/>
    </source>
</evidence>
<feature type="signal peptide" evidence="4">
    <location>
        <begin position="1"/>
        <end position="18"/>
    </location>
</feature>
<keyword evidence="1" id="KW-0677">Repeat</keyword>
<feature type="transmembrane region" description="Helical" evidence="3">
    <location>
        <begin position="79"/>
        <end position="100"/>
    </location>
</feature>
<feature type="transmembrane region" description="Helical" evidence="3">
    <location>
        <begin position="321"/>
        <end position="339"/>
    </location>
</feature>
<feature type="transmembrane region" description="Helical" evidence="3">
    <location>
        <begin position="220"/>
        <end position="241"/>
    </location>
</feature>
<keyword evidence="3" id="KW-1133">Transmembrane helix</keyword>
<evidence type="ECO:0000313" key="5">
    <source>
        <dbReference type="EMBL" id="TCJ14735.1"/>
    </source>
</evidence>
<evidence type="ECO:0000256" key="4">
    <source>
        <dbReference type="SAM" id="SignalP"/>
    </source>
</evidence>
<feature type="chain" id="PRO_5047393824" description="Tetratricopeptide repeat protein" evidence="4">
    <location>
        <begin position="19"/>
        <end position="632"/>
    </location>
</feature>
<proteinExistence type="predicted"/>
<keyword evidence="3" id="KW-0472">Membrane</keyword>
<feature type="transmembrane region" description="Helical" evidence="3">
    <location>
        <begin position="297"/>
        <end position="314"/>
    </location>
</feature>
<evidence type="ECO:0000256" key="2">
    <source>
        <dbReference type="ARBA" id="ARBA00022803"/>
    </source>
</evidence>
<feature type="transmembrane region" description="Helical" evidence="3">
    <location>
        <begin position="112"/>
        <end position="132"/>
    </location>
</feature>
<keyword evidence="4" id="KW-0732">Signal</keyword>
<keyword evidence="6" id="KW-1185">Reference proteome</keyword>
<keyword evidence="3" id="KW-0812">Transmembrane</keyword>
<sequence>MAFALMAALLGLAAACYAPGLNGPFIVDDYTTLPRLARFGGIDSLSKLSVFLAGDITGTRPLSLLTFALNSTSWPAAPWSFKAANLLLHLLNGGVLFLFCRQLLRRHGTPEPRVAWIAAFSAGFWLLNPFNVSTVLYVIQRMAMLSALFVLAGLVTYLHGRSMLATRPRAGHYWMSAAILLGTGLAVLCKENGALLPLLALVLEYTLPRAGRTAVRPSRVWLYAFLWLPSLAVIALLVQHAGPAAYASRNFDLVERLLTESRVIIDYLWHWFNPFAAPRGVLADDYPVVHSLSAPRTTLAAVAGVSGLLVWAVWQRHNHPLLALAILFYFVGHLMESTIVPLEIYFEHRNYLPAMLLPLPVAVWTASRVADSRLALSIGLAVLVGLAVQTHRLAGIWGSDLALAKWSLLSSPGSLRAVSNMASTLSEHGRADLAIETLEQGLTRNPEQSHLQLQLLAEKCRAGGITVTDWEDAGRYFSKYPIKFRSFPLLASLVATADSPQCPGLDGRRLLTFVRQLSGHPLTRADPRLLRLLRYAEGELLLRHGAAGEALAAFSASVALRAPIGVGLQEVALLATYGHLREALALLDRVQAMPEPDGFKQAAVHRFYAAEIPHLRATLLGDLATQQGVTPP</sequence>
<dbReference type="PANTHER" id="PTHR44227">
    <property type="match status" value="1"/>
</dbReference>
<name>A0A4R1BCG1_9PROT</name>
<gene>
    <name evidence="5" type="ORF">EZJ19_09135</name>
</gene>
<evidence type="ECO:0000256" key="1">
    <source>
        <dbReference type="ARBA" id="ARBA00022737"/>
    </source>
</evidence>